<evidence type="ECO:0000313" key="1">
    <source>
        <dbReference type="Proteomes" id="UP000887576"/>
    </source>
</evidence>
<dbReference type="Proteomes" id="UP000887576">
    <property type="component" value="Unplaced"/>
</dbReference>
<accession>A0AC34QP32</accession>
<organism evidence="1 2">
    <name type="scientific">Panagrolaimus sp. JU765</name>
    <dbReference type="NCBI Taxonomy" id="591449"/>
    <lineage>
        <taxon>Eukaryota</taxon>
        <taxon>Metazoa</taxon>
        <taxon>Ecdysozoa</taxon>
        <taxon>Nematoda</taxon>
        <taxon>Chromadorea</taxon>
        <taxon>Rhabditida</taxon>
        <taxon>Tylenchina</taxon>
        <taxon>Panagrolaimomorpha</taxon>
        <taxon>Panagrolaimoidea</taxon>
        <taxon>Panagrolaimidae</taxon>
        <taxon>Panagrolaimus</taxon>
    </lineage>
</organism>
<protein>
    <submittedName>
        <fullName evidence="2">FANCI helical domain-containing protein</fullName>
    </submittedName>
</protein>
<evidence type="ECO:0000313" key="2">
    <source>
        <dbReference type="WBParaSite" id="JU765_v2.g18023.t2"/>
    </source>
</evidence>
<sequence>MLKESQHDAVKNFEAEGTPLENILFEWIMLRIHDAASALNVSTSTSIASMESLTNMACELIYFFLTSNDGDEIGIELKKMWIIARTRAIDAFSMILRYLLTKYETKCVPSLERICEKMEEEDEPNDYARQHTQGLENAVRETPLRTQADNANDPGYNRSFRRISAKILGNIYEQIIPALVAAKHTFDLAKCHYEYQKQMMTSIAIGKKLASMFTSTADVSKMKVFKVMNELAMKHDFGEKWSTLDYFKAMMELIIKSNCSEGWTTELGKITEEIVLMFDANNESPPVYASLKPELKNQFVVLIVQTLTQLYQKVQTIIEIKLGMNDEITDEFMTKICTTMRFITQVAAKVFDIDKSLLEEDEAVITNVVNMLSVLYATMTVVTKRFNVLMNSKIPLDDWESLQILSNLSGNEINTIVNATKGNFGTKKYIVPEKKKKTTKSNDSKMIETKAKRDEKLFSKYEKDLESYAVELILLSEKYGTEDRPLKLPANENRANRDFQLSTTTGTKRKQGPEFLESSSSDSSDSEIEVD</sequence>
<name>A0AC34QP32_9BILA</name>
<reference evidence="2" key="1">
    <citation type="submission" date="2022-11" db="UniProtKB">
        <authorList>
            <consortium name="WormBaseParasite"/>
        </authorList>
    </citation>
    <scope>IDENTIFICATION</scope>
</reference>
<proteinExistence type="predicted"/>
<dbReference type="WBParaSite" id="JU765_v2.g18023.t2">
    <property type="protein sequence ID" value="JU765_v2.g18023.t2"/>
    <property type="gene ID" value="JU765_v2.g18023"/>
</dbReference>